<keyword evidence="3 6" id="KW-0285">Flavoprotein</keyword>
<keyword evidence="1 6" id="KW-0813">Transport</keyword>
<keyword evidence="6" id="KW-1133">Transmembrane helix</keyword>
<organism evidence="8 9">
    <name type="scientific">Aequitasia blattaphilus</name>
    <dbReference type="NCBI Taxonomy" id="2949332"/>
    <lineage>
        <taxon>Bacteria</taxon>
        <taxon>Bacillati</taxon>
        <taxon>Bacillota</taxon>
        <taxon>Clostridia</taxon>
        <taxon>Lachnospirales</taxon>
        <taxon>Lachnospiraceae</taxon>
        <taxon>Aequitasia</taxon>
    </lineage>
</organism>
<dbReference type="Proteomes" id="UP001523566">
    <property type="component" value="Unassembled WGS sequence"/>
</dbReference>
<dbReference type="NCBIfam" id="TIGR01947">
    <property type="entry name" value="rnfG"/>
    <property type="match status" value="1"/>
</dbReference>
<dbReference type="EMBL" id="JAMZFW010000002">
    <property type="protein sequence ID" value="MCP1101121.1"/>
    <property type="molecule type" value="Genomic_DNA"/>
</dbReference>
<dbReference type="InterPro" id="IPR010209">
    <property type="entry name" value="Ion_transpt_RnfG/RsxG"/>
</dbReference>
<dbReference type="EC" id="7.-.-.-" evidence="6"/>
<dbReference type="HAMAP" id="MF_00479">
    <property type="entry name" value="RsxG_RnfG"/>
    <property type="match status" value="1"/>
</dbReference>
<dbReference type="SMART" id="SM00900">
    <property type="entry name" value="FMN_bind"/>
    <property type="match status" value="1"/>
</dbReference>
<comment type="cofactor">
    <cofactor evidence="6">
        <name>FMN</name>
        <dbReference type="ChEBI" id="CHEBI:58210"/>
    </cofactor>
</comment>
<evidence type="ECO:0000256" key="1">
    <source>
        <dbReference type="ARBA" id="ARBA00022448"/>
    </source>
</evidence>
<comment type="subunit">
    <text evidence="6">The complex is composed of six subunits: RnfA, RnfB, RnfC, RnfD, RnfE and RnfG.</text>
</comment>
<sequence>MKMWKNAIILTLITVIAGAALGLVYEVTKEPIANAQDKAKRDAWVAVFPDAKVDEFQEEKVDEKAADSAISDTGANAIVDEVCTVGDKGYVVTVTDKNGYGGDIKITVGLTKEGEVSGISFLSISETAGLGMKAKEPKFYEQFVGKTTAKFAVKKDGGDGEPIEALSGATITSRAVTEAVNVAIAYCGNAF</sequence>
<evidence type="ECO:0000256" key="3">
    <source>
        <dbReference type="ARBA" id="ARBA00022630"/>
    </source>
</evidence>
<comment type="function">
    <text evidence="6">Part of a membrane-bound complex that couples electron transfer with translocation of ions across the membrane.</text>
</comment>
<name>A0ABT1E8C5_9FIRM</name>
<comment type="caution">
    <text evidence="8">The sequence shown here is derived from an EMBL/GenBank/DDBJ whole genome shotgun (WGS) entry which is preliminary data.</text>
</comment>
<keyword evidence="5 6" id="KW-0249">Electron transport</keyword>
<keyword evidence="6" id="KW-1278">Translocase</keyword>
<comment type="similarity">
    <text evidence="6">Belongs to the RnfG family.</text>
</comment>
<comment type="subcellular location">
    <subcellularLocation>
        <location evidence="6">Cell membrane</location>
        <topology evidence="6">Single-pass membrane protein</topology>
    </subcellularLocation>
</comment>
<dbReference type="PIRSF" id="PIRSF006091">
    <property type="entry name" value="E_trnsport_RnfG"/>
    <property type="match status" value="1"/>
</dbReference>
<keyword evidence="6" id="KW-0812">Transmembrane</keyword>
<dbReference type="InterPro" id="IPR007329">
    <property type="entry name" value="FMN-bd"/>
</dbReference>
<evidence type="ECO:0000256" key="2">
    <source>
        <dbReference type="ARBA" id="ARBA00022553"/>
    </source>
</evidence>
<evidence type="ECO:0000256" key="4">
    <source>
        <dbReference type="ARBA" id="ARBA00022643"/>
    </source>
</evidence>
<keyword evidence="4 6" id="KW-0288">FMN</keyword>
<dbReference type="PANTHER" id="PTHR36118:SF1">
    <property type="entry name" value="ION-TRANSLOCATING OXIDOREDUCTASE COMPLEX SUBUNIT G"/>
    <property type="match status" value="1"/>
</dbReference>
<feature type="domain" description="FMN-binding" evidence="7">
    <location>
        <begin position="99"/>
        <end position="187"/>
    </location>
</feature>
<gene>
    <name evidence="6" type="primary">rnfG</name>
    <name evidence="8" type="ORF">NK125_01670</name>
</gene>
<protein>
    <recommendedName>
        <fullName evidence="6">Ion-translocating oxidoreductase complex subunit G</fullName>
        <ecNumber evidence="6">7.-.-.-</ecNumber>
    </recommendedName>
    <alternativeName>
        <fullName evidence="6">Rnf electron transport complex subunit G</fullName>
    </alternativeName>
</protein>
<keyword evidence="6" id="KW-1003">Cell membrane</keyword>
<evidence type="ECO:0000313" key="8">
    <source>
        <dbReference type="EMBL" id="MCP1101121.1"/>
    </source>
</evidence>
<accession>A0ABT1E8C5</accession>
<keyword evidence="6" id="KW-0472">Membrane</keyword>
<feature type="modified residue" description="FMN phosphoryl threonine" evidence="6">
    <location>
        <position position="170"/>
    </location>
</feature>
<reference evidence="8 9" key="1">
    <citation type="journal article" date="2022" name="Genome Biol. Evol.">
        <title>Host diet, physiology and behaviors set the stage for Lachnospiraceae cladogenesis.</title>
        <authorList>
            <person name="Vera-Ponce De Leon A."/>
            <person name="Schneider M."/>
            <person name="Jahnes B.C."/>
            <person name="Sadowski V."/>
            <person name="Camuy-Velez L.A."/>
            <person name="Duan J."/>
            <person name="Sabree Z.L."/>
        </authorList>
    </citation>
    <scope>NUCLEOTIDE SEQUENCE [LARGE SCALE GENOMIC DNA]</scope>
    <source>
        <strain evidence="8 9">PAL113</strain>
    </source>
</reference>
<evidence type="ECO:0000256" key="6">
    <source>
        <dbReference type="HAMAP-Rule" id="MF_00479"/>
    </source>
</evidence>
<evidence type="ECO:0000256" key="5">
    <source>
        <dbReference type="ARBA" id="ARBA00022982"/>
    </source>
</evidence>
<keyword evidence="2 6" id="KW-0597">Phosphoprotein</keyword>
<evidence type="ECO:0000313" key="9">
    <source>
        <dbReference type="Proteomes" id="UP001523566"/>
    </source>
</evidence>
<dbReference type="Pfam" id="PF04205">
    <property type="entry name" value="FMN_bind"/>
    <property type="match status" value="1"/>
</dbReference>
<evidence type="ECO:0000259" key="7">
    <source>
        <dbReference type="SMART" id="SM00900"/>
    </source>
</evidence>
<proteinExistence type="inferred from homology"/>
<dbReference type="RefSeq" id="WP_262064907.1">
    <property type="nucleotide sequence ID" value="NZ_JAMXOD010000002.1"/>
</dbReference>
<keyword evidence="9" id="KW-1185">Reference proteome</keyword>
<dbReference type="Gene3D" id="3.90.1010.20">
    <property type="match status" value="1"/>
</dbReference>
<dbReference type="PANTHER" id="PTHR36118">
    <property type="entry name" value="ION-TRANSLOCATING OXIDOREDUCTASE COMPLEX SUBUNIT G"/>
    <property type="match status" value="1"/>
</dbReference>